<evidence type="ECO:0000256" key="1">
    <source>
        <dbReference type="SAM" id="MobiDB-lite"/>
    </source>
</evidence>
<sequence length="474" mass="50937">MHGLVLFLTVPALSIGAITVDDSCSPATGAGSGRTQLHRRLPPAVLTFSGYFKPEPTSLILFDDNARLTKIWAFVMDNSSVSSFQHQHQLRQDALAQVPPETMDSTQYLYPYFHGPPISGSLDDCVMASAFMFAPELMGYPYYASFNPPPPHQYTPPTPAYSTGSHGHGHGCVTPGAMPPAPAPDGPVRPPPLVHTYSDSSISSASRLARQQTVPVHIHHPPSSSGDDALLVQAARPAVPESAPMSMLAPIPAPKPEQAPAAPSRPAPARSGGGNTKGNVNKKAVSGMMAETATDTETTRSRPSSPSSSRRRDAPKKSQRMESSESSSRQDRNGISTSRMPAASEYVTPAGRKRSTQCNNDHGHDPKSSNRQAAHKFRTRKRHSVERLKEAEATARSRHQELREEATRLRHEKVHLQNMILEHGECACPYIDDYIQAAARTCVARRAGGISGGDTCSINFTSNSSPTVSAASTA</sequence>
<gene>
    <name evidence="4" type="ORF">GMORB2_2523</name>
</gene>
<dbReference type="RefSeq" id="XP_035319689.1">
    <property type="nucleotide sequence ID" value="XM_035464503.1"/>
</dbReference>
<dbReference type="AlphaFoldDB" id="A0A9P5CZY8"/>
<feature type="region of interest" description="Disordered" evidence="1">
    <location>
        <begin position="157"/>
        <end position="228"/>
    </location>
</feature>
<dbReference type="InterPro" id="IPR004827">
    <property type="entry name" value="bZIP"/>
</dbReference>
<feature type="compositionally biased region" description="Basic residues" evidence="1">
    <location>
        <begin position="373"/>
        <end position="384"/>
    </location>
</feature>
<feature type="chain" id="PRO_5040137737" description="BZIP domain-containing protein" evidence="2">
    <location>
        <begin position="17"/>
        <end position="474"/>
    </location>
</feature>
<proteinExistence type="predicted"/>
<dbReference type="SUPFAM" id="SSF57959">
    <property type="entry name" value="Leucine zipper domain"/>
    <property type="match status" value="1"/>
</dbReference>
<dbReference type="OrthoDB" id="295274at2759"/>
<name>A0A9P5CZY8_9HYPO</name>
<dbReference type="Gene3D" id="1.20.5.170">
    <property type="match status" value="1"/>
</dbReference>
<evidence type="ECO:0000313" key="5">
    <source>
        <dbReference type="Proteomes" id="UP000749293"/>
    </source>
</evidence>
<reference evidence="4" key="1">
    <citation type="submission" date="2020-03" db="EMBL/GenBank/DDBJ databases">
        <title>Site-based positive gene gene selection in Geosmithia morbida across the United States reveals a broad range of putative effectors and factors for local host and environmental adapation.</title>
        <authorList>
            <person name="Onufrak A."/>
            <person name="Murdoch R.W."/>
            <person name="Gazis R."/>
            <person name="Huff M."/>
            <person name="Staton M."/>
            <person name="Klingeman W."/>
            <person name="Hadziabdic D."/>
        </authorList>
    </citation>
    <scope>NUCLEOTIDE SEQUENCE</scope>
    <source>
        <strain evidence="4">1262</strain>
    </source>
</reference>
<feature type="signal peptide" evidence="2">
    <location>
        <begin position="1"/>
        <end position="16"/>
    </location>
</feature>
<feature type="compositionally biased region" description="Low complexity" evidence="1">
    <location>
        <begin position="277"/>
        <end position="308"/>
    </location>
</feature>
<dbReference type="CDD" id="cd14687">
    <property type="entry name" value="bZIP_ATF2"/>
    <property type="match status" value="1"/>
</dbReference>
<feature type="compositionally biased region" description="Basic and acidic residues" evidence="1">
    <location>
        <begin position="310"/>
        <end position="332"/>
    </location>
</feature>
<evidence type="ECO:0000256" key="2">
    <source>
        <dbReference type="SAM" id="SignalP"/>
    </source>
</evidence>
<feature type="region of interest" description="Disordered" evidence="1">
    <location>
        <begin position="241"/>
        <end position="403"/>
    </location>
</feature>
<dbReference type="GO" id="GO:0003700">
    <property type="term" value="F:DNA-binding transcription factor activity"/>
    <property type="evidence" value="ECO:0007669"/>
    <property type="project" value="InterPro"/>
</dbReference>
<dbReference type="InterPro" id="IPR046347">
    <property type="entry name" value="bZIP_sf"/>
</dbReference>
<protein>
    <recommendedName>
        <fullName evidence="3">BZIP domain-containing protein</fullName>
    </recommendedName>
</protein>
<keyword evidence="2" id="KW-0732">Signal</keyword>
<feature type="compositionally biased region" description="Basic and acidic residues" evidence="1">
    <location>
        <begin position="385"/>
        <end position="403"/>
    </location>
</feature>
<dbReference type="PROSITE" id="PS00036">
    <property type="entry name" value="BZIP_BASIC"/>
    <property type="match status" value="1"/>
</dbReference>
<dbReference type="Proteomes" id="UP000749293">
    <property type="component" value="Unassembled WGS sequence"/>
</dbReference>
<feature type="compositionally biased region" description="Low complexity" evidence="1">
    <location>
        <begin position="258"/>
        <end position="270"/>
    </location>
</feature>
<feature type="compositionally biased region" description="Pro residues" evidence="1">
    <location>
        <begin position="177"/>
        <end position="193"/>
    </location>
</feature>
<evidence type="ECO:0000313" key="4">
    <source>
        <dbReference type="EMBL" id="KAF4121037.1"/>
    </source>
</evidence>
<dbReference type="GeneID" id="55968753"/>
<evidence type="ECO:0000259" key="3">
    <source>
        <dbReference type="PROSITE" id="PS00036"/>
    </source>
</evidence>
<keyword evidence="5" id="KW-1185">Reference proteome</keyword>
<dbReference type="EMBL" id="JAANYQ010000014">
    <property type="protein sequence ID" value="KAF4121037.1"/>
    <property type="molecule type" value="Genomic_DNA"/>
</dbReference>
<comment type="caution">
    <text evidence="4">The sequence shown here is derived from an EMBL/GenBank/DDBJ whole genome shotgun (WGS) entry which is preliminary data.</text>
</comment>
<organism evidence="4 5">
    <name type="scientific">Geosmithia morbida</name>
    <dbReference type="NCBI Taxonomy" id="1094350"/>
    <lineage>
        <taxon>Eukaryota</taxon>
        <taxon>Fungi</taxon>
        <taxon>Dikarya</taxon>
        <taxon>Ascomycota</taxon>
        <taxon>Pezizomycotina</taxon>
        <taxon>Sordariomycetes</taxon>
        <taxon>Hypocreomycetidae</taxon>
        <taxon>Hypocreales</taxon>
        <taxon>Bionectriaceae</taxon>
        <taxon>Geosmithia</taxon>
    </lineage>
</organism>
<accession>A0A9P5CZY8</accession>
<feature type="domain" description="BZIP" evidence="3">
    <location>
        <begin position="367"/>
        <end position="380"/>
    </location>
</feature>